<dbReference type="RefSeq" id="WP_379791268.1">
    <property type="nucleotide sequence ID" value="NZ_JBHSQB010000005.1"/>
</dbReference>
<feature type="domain" description="PhnB-like" evidence="1">
    <location>
        <begin position="5"/>
        <end position="133"/>
    </location>
</feature>
<evidence type="ECO:0000259" key="1">
    <source>
        <dbReference type="Pfam" id="PF06983"/>
    </source>
</evidence>
<gene>
    <name evidence="2" type="ORF">ACFPVY_07055</name>
</gene>
<evidence type="ECO:0000313" key="3">
    <source>
        <dbReference type="Proteomes" id="UP001596287"/>
    </source>
</evidence>
<organism evidence="2 3">
    <name type="scientific">Flavobacterium qiangtangense</name>
    <dbReference type="NCBI Taxonomy" id="1442595"/>
    <lineage>
        <taxon>Bacteria</taxon>
        <taxon>Pseudomonadati</taxon>
        <taxon>Bacteroidota</taxon>
        <taxon>Flavobacteriia</taxon>
        <taxon>Flavobacteriales</taxon>
        <taxon>Flavobacteriaceae</taxon>
        <taxon>Flavobacterium</taxon>
    </lineage>
</organism>
<dbReference type="InterPro" id="IPR029068">
    <property type="entry name" value="Glyas_Bleomycin-R_OHBP_Dase"/>
</dbReference>
<accession>A0ABW1PN84</accession>
<protein>
    <submittedName>
        <fullName evidence="2">VOC family protein</fullName>
    </submittedName>
</protein>
<name>A0ABW1PN84_9FLAO</name>
<dbReference type="EMBL" id="JBHSQB010000005">
    <property type="protein sequence ID" value="MFC6096401.1"/>
    <property type="molecule type" value="Genomic_DNA"/>
</dbReference>
<proteinExistence type="predicted"/>
<dbReference type="InterPro" id="IPR028973">
    <property type="entry name" value="PhnB-like"/>
</dbReference>
<dbReference type="SUPFAM" id="SSF54593">
    <property type="entry name" value="Glyoxalase/Bleomycin resistance protein/Dihydroxybiphenyl dioxygenase"/>
    <property type="match status" value="1"/>
</dbReference>
<comment type="caution">
    <text evidence="2">The sequence shown here is derived from an EMBL/GenBank/DDBJ whole genome shotgun (WGS) entry which is preliminary data.</text>
</comment>
<dbReference type="PANTHER" id="PTHR33990">
    <property type="entry name" value="PROTEIN YJDN-RELATED"/>
    <property type="match status" value="1"/>
</dbReference>
<dbReference type="Proteomes" id="UP001596287">
    <property type="component" value="Unassembled WGS sequence"/>
</dbReference>
<dbReference type="Gene3D" id="3.10.180.10">
    <property type="entry name" value="2,3-Dihydroxybiphenyl 1,2-Dioxygenase, domain 1"/>
    <property type="match status" value="1"/>
</dbReference>
<sequence length="140" mass="15918">MATMNTYLNFNGTTEEAFNFYKNCFKTEFITIMRFGDTPGCEDLDEIEKGKIMHISLPIGGNILMGTDIPPNRPKAVNGTSVSISINTDTEQEARDIFAKLSENGTVEIPLQDMFWGDLYGMFTDKFGIQWMINYEYPKN</sequence>
<dbReference type="Pfam" id="PF06983">
    <property type="entry name" value="3-dmu-9_3-mt"/>
    <property type="match status" value="1"/>
</dbReference>
<keyword evidence="3" id="KW-1185">Reference proteome</keyword>
<dbReference type="PANTHER" id="PTHR33990:SF1">
    <property type="entry name" value="PROTEIN YJDN"/>
    <property type="match status" value="1"/>
</dbReference>
<dbReference type="CDD" id="cd06588">
    <property type="entry name" value="PhnB_like"/>
    <property type="match status" value="1"/>
</dbReference>
<reference evidence="3" key="1">
    <citation type="journal article" date="2019" name="Int. J. Syst. Evol. Microbiol.">
        <title>The Global Catalogue of Microorganisms (GCM) 10K type strain sequencing project: providing services to taxonomists for standard genome sequencing and annotation.</title>
        <authorList>
            <consortium name="The Broad Institute Genomics Platform"/>
            <consortium name="The Broad Institute Genome Sequencing Center for Infectious Disease"/>
            <person name="Wu L."/>
            <person name="Ma J."/>
        </authorList>
    </citation>
    <scope>NUCLEOTIDE SEQUENCE [LARGE SCALE GENOMIC DNA]</scope>
    <source>
        <strain evidence="3">CCUG 49679</strain>
    </source>
</reference>
<evidence type="ECO:0000313" key="2">
    <source>
        <dbReference type="EMBL" id="MFC6096401.1"/>
    </source>
</evidence>